<dbReference type="AlphaFoldDB" id="A0A5B7DJ31"/>
<accession>A0A5B7DJ31</accession>
<evidence type="ECO:0000313" key="2">
    <source>
        <dbReference type="EMBL" id="MPC21069.1"/>
    </source>
</evidence>
<evidence type="ECO:0000256" key="1">
    <source>
        <dbReference type="SAM" id="MobiDB-lite"/>
    </source>
</evidence>
<organism evidence="2 3">
    <name type="scientific">Portunus trituberculatus</name>
    <name type="common">Swimming crab</name>
    <name type="synonym">Neptunus trituberculatus</name>
    <dbReference type="NCBI Taxonomy" id="210409"/>
    <lineage>
        <taxon>Eukaryota</taxon>
        <taxon>Metazoa</taxon>
        <taxon>Ecdysozoa</taxon>
        <taxon>Arthropoda</taxon>
        <taxon>Crustacea</taxon>
        <taxon>Multicrustacea</taxon>
        <taxon>Malacostraca</taxon>
        <taxon>Eumalacostraca</taxon>
        <taxon>Eucarida</taxon>
        <taxon>Decapoda</taxon>
        <taxon>Pleocyemata</taxon>
        <taxon>Brachyura</taxon>
        <taxon>Eubrachyura</taxon>
        <taxon>Portunoidea</taxon>
        <taxon>Portunidae</taxon>
        <taxon>Portuninae</taxon>
        <taxon>Portunus</taxon>
    </lineage>
</organism>
<reference evidence="2 3" key="1">
    <citation type="submission" date="2019-05" db="EMBL/GenBank/DDBJ databases">
        <title>Another draft genome of Portunus trituberculatus and its Hox gene families provides insights of decapod evolution.</title>
        <authorList>
            <person name="Jeong J.-H."/>
            <person name="Song I."/>
            <person name="Kim S."/>
            <person name="Choi T."/>
            <person name="Kim D."/>
            <person name="Ryu S."/>
            <person name="Kim W."/>
        </authorList>
    </citation>
    <scope>NUCLEOTIDE SEQUENCE [LARGE SCALE GENOMIC DNA]</scope>
    <source>
        <tissue evidence="2">Muscle</tissue>
    </source>
</reference>
<keyword evidence="3" id="KW-1185">Reference proteome</keyword>
<comment type="caution">
    <text evidence="2">The sequence shown here is derived from an EMBL/GenBank/DDBJ whole genome shotgun (WGS) entry which is preliminary data.</text>
</comment>
<gene>
    <name evidence="2" type="ORF">E2C01_014042</name>
</gene>
<protein>
    <submittedName>
        <fullName evidence="2">Uncharacterized protein</fullName>
    </submittedName>
</protein>
<name>A0A5B7DJ31_PORTR</name>
<feature type="region of interest" description="Disordered" evidence="1">
    <location>
        <begin position="1"/>
        <end position="26"/>
    </location>
</feature>
<sequence>MFHTNITSGQPACLSPGKRRGRADSDKITRRTLRDESLSPIKRRASALLCYDSLLAPCPWVARDAPPARHHHAGDHDDDLRLSPVKAREAWRCLHHHYHHHHHLLISSKSPSASALAKTYGTIPSVMAGEEAKTQDLRYSGLNKERDVSIGGGRGRGGVRGSGEVKRINCLENPASRLCGLGKLSQREEKEILIMGVRFTIP</sequence>
<evidence type="ECO:0000313" key="3">
    <source>
        <dbReference type="Proteomes" id="UP000324222"/>
    </source>
</evidence>
<proteinExistence type="predicted"/>
<dbReference type="EMBL" id="VSRR010000939">
    <property type="protein sequence ID" value="MPC21069.1"/>
    <property type="molecule type" value="Genomic_DNA"/>
</dbReference>
<feature type="compositionally biased region" description="Polar residues" evidence="1">
    <location>
        <begin position="1"/>
        <end position="10"/>
    </location>
</feature>
<dbReference type="Proteomes" id="UP000324222">
    <property type="component" value="Unassembled WGS sequence"/>
</dbReference>